<keyword evidence="2" id="KW-1185">Reference proteome</keyword>
<evidence type="ECO:0000313" key="2">
    <source>
        <dbReference type="Proteomes" id="UP001162162"/>
    </source>
</evidence>
<proteinExistence type="predicted"/>
<sequence length="70" mass="8686">MAVYKIDSERFITKYEYILKDNLIQFILKRIEIYNYYYKRCLIIFVCDLKSKLAQDFFSEPIYIFESVYL</sequence>
<reference evidence="1" key="1">
    <citation type="journal article" date="2023" name="Insect Mol. Biol.">
        <title>Genome sequencing provides insights into the evolution of gene families encoding plant cell wall-degrading enzymes in longhorned beetles.</title>
        <authorList>
            <person name="Shin N.R."/>
            <person name="Okamura Y."/>
            <person name="Kirsch R."/>
            <person name="Pauchet Y."/>
        </authorList>
    </citation>
    <scope>NUCLEOTIDE SEQUENCE</scope>
    <source>
        <strain evidence="1">AMC_N1</strain>
    </source>
</reference>
<name>A0AAV8XZ32_9CUCU</name>
<evidence type="ECO:0000313" key="1">
    <source>
        <dbReference type="EMBL" id="KAJ8944125.1"/>
    </source>
</evidence>
<dbReference type="EMBL" id="JAPWTK010000266">
    <property type="protein sequence ID" value="KAJ8944125.1"/>
    <property type="molecule type" value="Genomic_DNA"/>
</dbReference>
<organism evidence="1 2">
    <name type="scientific">Aromia moschata</name>
    <dbReference type="NCBI Taxonomy" id="1265417"/>
    <lineage>
        <taxon>Eukaryota</taxon>
        <taxon>Metazoa</taxon>
        <taxon>Ecdysozoa</taxon>
        <taxon>Arthropoda</taxon>
        <taxon>Hexapoda</taxon>
        <taxon>Insecta</taxon>
        <taxon>Pterygota</taxon>
        <taxon>Neoptera</taxon>
        <taxon>Endopterygota</taxon>
        <taxon>Coleoptera</taxon>
        <taxon>Polyphaga</taxon>
        <taxon>Cucujiformia</taxon>
        <taxon>Chrysomeloidea</taxon>
        <taxon>Cerambycidae</taxon>
        <taxon>Cerambycinae</taxon>
        <taxon>Callichromatini</taxon>
        <taxon>Aromia</taxon>
    </lineage>
</organism>
<accession>A0AAV8XZ32</accession>
<gene>
    <name evidence="1" type="ORF">NQ318_013307</name>
</gene>
<dbReference type="AlphaFoldDB" id="A0AAV8XZ32"/>
<protein>
    <submittedName>
        <fullName evidence="1">Uncharacterized protein</fullName>
    </submittedName>
</protein>
<comment type="caution">
    <text evidence="1">The sequence shown here is derived from an EMBL/GenBank/DDBJ whole genome shotgun (WGS) entry which is preliminary data.</text>
</comment>
<dbReference type="Proteomes" id="UP001162162">
    <property type="component" value="Unassembled WGS sequence"/>
</dbReference>